<dbReference type="GO" id="GO:0006869">
    <property type="term" value="P:lipid transport"/>
    <property type="evidence" value="ECO:0007669"/>
    <property type="project" value="InterPro"/>
</dbReference>
<evidence type="ECO:0000313" key="4">
    <source>
        <dbReference type="Proteomes" id="UP000504607"/>
    </source>
</evidence>
<dbReference type="CDD" id="cd01960">
    <property type="entry name" value="nsLTP1"/>
    <property type="match status" value="1"/>
</dbReference>
<proteinExistence type="inferred from homology"/>
<sequence length="118" mass="12173">MAGSSASMVVALVLAMALLAPPGRADAITCSDVYGDLLPCVAYVQAGGSVAPQCCSGLRSLLAAARTADDRRTACRCLKTISARFPGYVSRANTIPGKCGVSIPYKFSPSIDCSNRIN</sequence>
<feature type="chain" id="PRO_5026799450" description="Non-specific lipid-transfer protein" evidence="2">
    <location>
        <begin position="26"/>
        <end position="118"/>
    </location>
</feature>
<name>A0A6I9RSF5_ELAGV</name>
<dbReference type="GeneID" id="105052293"/>
<dbReference type="Pfam" id="PF00234">
    <property type="entry name" value="Tryp_alpha_amyl"/>
    <property type="match status" value="1"/>
</dbReference>
<comment type="similarity">
    <text evidence="1">Belongs to the plant LTP family.</text>
</comment>
<reference evidence="5" key="1">
    <citation type="submission" date="2025-08" db="UniProtKB">
        <authorList>
            <consortium name="RefSeq"/>
        </authorList>
    </citation>
    <scope>IDENTIFICATION</scope>
</reference>
<keyword evidence="1" id="KW-0446">Lipid-binding</keyword>
<feature type="domain" description="Bifunctional inhibitor/plant lipid transfer protein/seed storage helical" evidence="3">
    <location>
        <begin position="30"/>
        <end position="113"/>
    </location>
</feature>
<dbReference type="SMART" id="SM00499">
    <property type="entry name" value="AAI"/>
    <property type="match status" value="1"/>
</dbReference>
<gene>
    <name evidence="5" type="primary">LOC105052293</name>
</gene>
<keyword evidence="1" id="KW-0813">Transport</keyword>
<accession>A0A6I9RSF5</accession>
<feature type="signal peptide" evidence="2">
    <location>
        <begin position="1"/>
        <end position="25"/>
    </location>
</feature>
<evidence type="ECO:0000259" key="3">
    <source>
        <dbReference type="SMART" id="SM00499"/>
    </source>
</evidence>
<dbReference type="InParanoid" id="A0A6I9RSF5"/>
<dbReference type="InterPro" id="IPR000528">
    <property type="entry name" value="Plant_nsLTP"/>
</dbReference>
<dbReference type="PANTHER" id="PTHR33076">
    <property type="entry name" value="NON-SPECIFIC LIPID-TRANSFER PROTEIN 2-RELATED"/>
    <property type="match status" value="1"/>
</dbReference>
<organism evidence="4 5">
    <name type="scientific">Elaeis guineensis var. tenera</name>
    <name type="common">Oil palm</name>
    <dbReference type="NCBI Taxonomy" id="51953"/>
    <lineage>
        <taxon>Eukaryota</taxon>
        <taxon>Viridiplantae</taxon>
        <taxon>Streptophyta</taxon>
        <taxon>Embryophyta</taxon>
        <taxon>Tracheophyta</taxon>
        <taxon>Spermatophyta</taxon>
        <taxon>Magnoliopsida</taxon>
        <taxon>Liliopsida</taxon>
        <taxon>Arecaceae</taxon>
        <taxon>Arecoideae</taxon>
        <taxon>Cocoseae</taxon>
        <taxon>Elaeidinae</taxon>
        <taxon>Elaeis</taxon>
    </lineage>
</organism>
<keyword evidence="2" id="KW-0732">Signal</keyword>
<dbReference type="KEGG" id="egu:105052293"/>
<dbReference type="OrthoDB" id="1890443at2759"/>
<protein>
    <recommendedName>
        <fullName evidence="1">Non-specific lipid-transfer protein</fullName>
    </recommendedName>
</protein>
<evidence type="ECO:0000313" key="5">
    <source>
        <dbReference type="RefSeq" id="XP_010931359.1"/>
    </source>
</evidence>
<dbReference type="SUPFAM" id="SSF47699">
    <property type="entry name" value="Bifunctional inhibitor/lipid-transfer protein/seed storage 2S albumin"/>
    <property type="match status" value="1"/>
</dbReference>
<dbReference type="AlphaFoldDB" id="A0A6I9RSF5"/>
<dbReference type="InterPro" id="IPR016140">
    <property type="entry name" value="Bifunc_inhib/LTP/seed_store"/>
</dbReference>
<dbReference type="RefSeq" id="XP_010931359.1">
    <property type="nucleotide sequence ID" value="XM_010933057.2"/>
</dbReference>
<dbReference type="FunCoup" id="A0A6I9RSF5">
    <property type="interactions" value="4"/>
</dbReference>
<evidence type="ECO:0000256" key="2">
    <source>
        <dbReference type="SAM" id="SignalP"/>
    </source>
</evidence>
<dbReference type="GO" id="GO:0008289">
    <property type="term" value="F:lipid binding"/>
    <property type="evidence" value="ECO:0007669"/>
    <property type="project" value="UniProtKB-KW"/>
</dbReference>
<dbReference type="Gene3D" id="1.10.110.10">
    <property type="entry name" value="Plant lipid-transfer and hydrophobic proteins"/>
    <property type="match status" value="1"/>
</dbReference>
<keyword evidence="4" id="KW-1185">Reference proteome</keyword>
<dbReference type="PRINTS" id="PR00382">
    <property type="entry name" value="LIPIDTRNSFER"/>
</dbReference>
<dbReference type="InterPro" id="IPR036312">
    <property type="entry name" value="Bifun_inhib/LTP/seed_sf"/>
</dbReference>
<comment type="function">
    <text evidence="1">Plant non-specific lipid-transfer proteins transfer phospholipids as well as galactolipids across membranes. May play a role in wax or cutin deposition in the cell walls of expanding epidermal cells and certain secretory tissues.</text>
</comment>
<dbReference type="Proteomes" id="UP000504607">
    <property type="component" value="Chromosome 10"/>
</dbReference>
<evidence type="ECO:0000256" key="1">
    <source>
        <dbReference type="RuleBase" id="RU000628"/>
    </source>
</evidence>